<feature type="region of interest" description="Disordered" evidence="1">
    <location>
        <begin position="63"/>
        <end position="223"/>
    </location>
</feature>
<dbReference type="eggNOG" id="ENOG502REV8">
    <property type="taxonomic scope" value="Eukaryota"/>
</dbReference>
<evidence type="ECO:0000313" key="3">
    <source>
        <dbReference type="EnsemblFungi" id="MAPG_09154T0"/>
    </source>
</evidence>
<keyword evidence="4" id="KW-1185">Reference proteome</keyword>
<reference evidence="4" key="1">
    <citation type="submission" date="2010-05" db="EMBL/GenBank/DDBJ databases">
        <title>The genome sequence of Magnaporthe poae strain ATCC 64411.</title>
        <authorList>
            <person name="Ma L.-J."/>
            <person name="Dead R."/>
            <person name="Young S."/>
            <person name="Zeng Q."/>
            <person name="Koehrsen M."/>
            <person name="Alvarado L."/>
            <person name="Berlin A."/>
            <person name="Chapman S.B."/>
            <person name="Chen Z."/>
            <person name="Freedman E."/>
            <person name="Gellesch M."/>
            <person name="Goldberg J."/>
            <person name="Griggs A."/>
            <person name="Gujja S."/>
            <person name="Heilman E.R."/>
            <person name="Heiman D."/>
            <person name="Hepburn T."/>
            <person name="Howarth C."/>
            <person name="Jen D."/>
            <person name="Larson L."/>
            <person name="Mehta T."/>
            <person name="Neiman D."/>
            <person name="Pearson M."/>
            <person name="Roberts A."/>
            <person name="Saif S."/>
            <person name="Shea T."/>
            <person name="Shenoy N."/>
            <person name="Sisk P."/>
            <person name="Stolte C."/>
            <person name="Sykes S."/>
            <person name="Walk T."/>
            <person name="White J."/>
            <person name="Yandava C."/>
            <person name="Haas B."/>
            <person name="Nusbaum C."/>
            <person name="Birren B."/>
        </authorList>
    </citation>
    <scope>NUCLEOTIDE SEQUENCE [LARGE SCALE GENOMIC DNA]</scope>
    <source>
        <strain evidence="4">ATCC 64411 / 73-15</strain>
    </source>
</reference>
<reference evidence="3" key="4">
    <citation type="journal article" date="2015" name="G3 (Bethesda)">
        <title>Genome sequences of three phytopathogenic species of the Magnaporthaceae family of fungi.</title>
        <authorList>
            <person name="Okagaki L.H."/>
            <person name="Nunes C.C."/>
            <person name="Sailsbery J."/>
            <person name="Clay B."/>
            <person name="Brown D."/>
            <person name="John T."/>
            <person name="Oh Y."/>
            <person name="Young N."/>
            <person name="Fitzgerald M."/>
            <person name="Haas B.J."/>
            <person name="Zeng Q."/>
            <person name="Young S."/>
            <person name="Adiconis X."/>
            <person name="Fan L."/>
            <person name="Levin J.Z."/>
            <person name="Mitchell T.K."/>
            <person name="Okubara P.A."/>
            <person name="Farman M.L."/>
            <person name="Kohn L.M."/>
            <person name="Birren B."/>
            <person name="Ma L.-J."/>
            <person name="Dean R.A."/>
        </authorList>
    </citation>
    <scope>NUCLEOTIDE SEQUENCE</scope>
    <source>
        <strain evidence="3">ATCC 64411 / 73-15</strain>
    </source>
</reference>
<protein>
    <submittedName>
        <fullName evidence="2 3">Uncharacterized protein</fullName>
    </submittedName>
</protein>
<reference evidence="2" key="3">
    <citation type="submission" date="2011-03" db="EMBL/GenBank/DDBJ databases">
        <title>Annotation of Magnaporthe poae ATCC 64411.</title>
        <authorList>
            <person name="Ma L.-J."/>
            <person name="Dead R."/>
            <person name="Young S.K."/>
            <person name="Zeng Q."/>
            <person name="Gargeya S."/>
            <person name="Fitzgerald M."/>
            <person name="Haas B."/>
            <person name="Abouelleil A."/>
            <person name="Alvarado L."/>
            <person name="Arachchi H.M."/>
            <person name="Berlin A."/>
            <person name="Brown A."/>
            <person name="Chapman S.B."/>
            <person name="Chen Z."/>
            <person name="Dunbar C."/>
            <person name="Freedman E."/>
            <person name="Gearin G."/>
            <person name="Gellesch M."/>
            <person name="Goldberg J."/>
            <person name="Griggs A."/>
            <person name="Gujja S."/>
            <person name="Heiman D."/>
            <person name="Howarth C."/>
            <person name="Larson L."/>
            <person name="Lui A."/>
            <person name="MacDonald P.J.P."/>
            <person name="Mehta T."/>
            <person name="Montmayeur A."/>
            <person name="Murphy C."/>
            <person name="Neiman D."/>
            <person name="Pearson M."/>
            <person name="Priest M."/>
            <person name="Roberts A."/>
            <person name="Saif S."/>
            <person name="Shea T."/>
            <person name="Shenoy N."/>
            <person name="Sisk P."/>
            <person name="Stolte C."/>
            <person name="Sykes S."/>
            <person name="Yandava C."/>
            <person name="Wortman J."/>
            <person name="Nusbaum C."/>
            <person name="Birren B."/>
        </authorList>
    </citation>
    <scope>NUCLEOTIDE SEQUENCE</scope>
    <source>
        <strain evidence="2">ATCC 64411</strain>
    </source>
</reference>
<dbReference type="OrthoDB" id="10667253at2759"/>
<dbReference type="EMBL" id="GL876974">
    <property type="protein sequence ID" value="KLU90190.1"/>
    <property type="molecule type" value="Genomic_DNA"/>
</dbReference>
<accession>A0A0C4E975</accession>
<dbReference type="EMBL" id="ADBL01002244">
    <property type="status" value="NOT_ANNOTATED_CDS"/>
    <property type="molecule type" value="Genomic_DNA"/>
</dbReference>
<feature type="region of interest" description="Disordered" evidence="1">
    <location>
        <begin position="1"/>
        <end position="42"/>
    </location>
</feature>
<proteinExistence type="predicted"/>
<dbReference type="AlphaFoldDB" id="A0A0C4E975"/>
<feature type="compositionally biased region" description="Basic and acidic residues" evidence="1">
    <location>
        <begin position="80"/>
        <end position="102"/>
    </location>
</feature>
<gene>
    <name evidence="2" type="ORF">MAPG_09154</name>
</gene>
<evidence type="ECO:0000256" key="1">
    <source>
        <dbReference type="SAM" id="MobiDB-lite"/>
    </source>
</evidence>
<dbReference type="VEuPathDB" id="FungiDB:MAPG_09154"/>
<feature type="compositionally biased region" description="Low complexity" evidence="1">
    <location>
        <begin position="33"/>
        <end position="42"/>
    </location>
</feature>
<feature type="compositionally biased region" description="Basic residues" evidence="1">
    <location>
        <begin position="177"/>
        <end position="190"/>
    </location>
</feature>
<dbReference type="Proteomes" id="UP000011715">
    <property type="component" value="Unassembled WGS sequence"/>
</dbReference>
<organism evidence="3 4">
    <name type="scientific">Magnaporthiopsis poae (strain ATCC 64411 / 73-15)</name>
    <name type="common">Kentucky bluegrass fungus</name>
    <name type="synonym">Magnaporthe poae</name>
    <dbReference type="NCBI Taxonomy" id="644358"/>
    <lineage>
        <taxon>Eukaryota</taxon>
        <taxon>Fungi</taxon>
        <taxon>Dikarya</taxon>
        <taxon>Ascomycota</taxon>
        <taxon>Pezizomycotina</taxon>
        <taxon>Sordariomycetes</taxon>
        <taxon>Sordariomycetidae</taxon>
        <taxon>Magnaporthales</taxon>
        <taxon>Magnaporthaceae</taxon>
        <taxon>Magnaporthiopsis</taxon>
    </lineage>
</organism>
<feature type="compositionally biased region" description="Basic residues" evidence="1">
    <location>
        <begin position="214"/>
        <end position="223"/>
    </location>
</feature>
<name>A0A0C4E975_MAGP6</name>
<evidence type="ECO:0000313" key="2">
    <source>
        <dbReference type="EMBL" id="KLU90190.1"/>
    </source>
</evidence>
<evidence type="ECO:0000313" key="4">
    <source>
        <dbReference type="Proteomes" id="UP000011715"/>
    </source>
</evidence>
<dbReference type="EnsemblFungi" id="MAPG_09154T0">
    <property type="protein sequence ID" value="MAPG_09154T0"/>
    <property type="gene ID" value="MAPG_09154"/>
</dbReference>
<reference evidence="2" key="2">
    <citation type="submission" date="2010-05" db="EMBL/GenBank/DDBJ databases">
        <title>The Genome Sequence of Magnaporthe poae strain ATCC 64411.</title>
        <authorList>
            <consortium name="The Broad Institute Genome Sequencing Platform"/>
            <consortium name="Broad Institute Genome Sequencing Center for Infectious Disease"/>
            <person name="Ma L.-J."/>
            <person name="Dead R."/>
            <person name="Young S."/>
            <person name="Zeng Q."/>
            <person name="Koehrsen M."/>
            <person name="Alvarado L."/>
            <person name="Berlin A."/>
            <person name="Chapman S.B."/>
            <person name="Chen Z."/>
            <person name="Freedman E."/>
            <person name="Gellesch M."/>
            <person name="Goldberg J."/>
            <person name="Griggs A."/>
            <person name="Gujja S."/>
            <person name="Heilman E.R."/>
            <person name="Heiman D."/>
            <person name="Hepburn T."/>
            <person name="Howarth C."/>
            <person name="Jen D."/>
            <person name="Larson L."/>
            <person name="Mehta T."/>
            <person name="Neiman D."/>
            <person name="Pearson M."/>
            <person name="Roberts A."/>
            <person name="Saif S."/>
            <person name="Shea T."/>
            <person name="Shenoy N."/>
            <person name="Sisk P."/>
            <person name="Stolte C."/>
            <person name="Sykes S."/>
            <person name="Walk T."/>
            <person name="White J."/>
            <person name="Yandava C."/>
            <person name="Haas B."/>
            <person name="Nusbaum C."/>
            <person name="Birren B."/>
        </authorList>
    </citation>
    <scope>NUCLEOTIDE SEQUENCE</scope>
    <source>
        <strain evidence="2">ATCC 64411</strain>
    </source>
</reference>
<reference evidence="3" key="5">
    <citation type="submission" date="2015-06" db="UniProtKB">
        <authorList>
            <consortium name="EnsemblFungi"/>
        </authorList>
    </citation>
    <scope>IDENTIFICATION</scope>
    <source>
        <strain evidence="3">ATCC 64411</strain>
    </source>
</reference>
<sequence>MQPELATGMPQLHPRIPAWFTTKSRSQGKGEAGSRPAASSPVPSSPFLFSAFISSAFLSSSPVASEAQEEADSSPVASEAHQDIPSDGETKASSPSKREIRTPAKSRMKRQRTEELYLQAPIVLKKKKKARVSHDRPIIFFKSDVQERENATSLRPQESDAELPTVSWKPSLDGKPKIRVPKRGGHRKQPTRLGRIEEARPKSGQPTRQEQRQRLKRLAARRSRAQAAEAMAQHESIKEGGRQVNVVRLPFIPVPRQEWGILPGKIFQRHPVEGKGVIKKQ</sequence>